<dbReference type="EMBL" id="CP119075">
    <property type="protein sequence ID" value="WED63678.1"/>
    <property type="molecule type" value="Genomic_DNA"/>
</dbReference>
<gene>
    <name evidence="6" type="ORF">PXH66_15185</name>
</gene>
<proteinExistence type="inferred from homology"/>
<protein>
    <submittedName>
        <fullName evidence="6">Arylsulfatase</fullName>
    </submittedName>
</protein>
<dbReference type="Proteomes" id="UP001218638">
    <property type="component" value="Chromosome"/>
</dbReference>
<dbReference type="AlphaFoldDB" id="A0AAF0CM65"/>
<dbReference type="PANTHER" id="PTHR42693">
    <property type="entry name" value="ARYLSULFATASE FAMILY MEMBER"/>
    <property type="match status" value="1"/>
</dbReference>
<keyword evidence="2" id="KW-0479">Metal-binding</keyword>
<evidence type="ECO:0000256" key="4">
    <source>
        <dbReference type="ARBA" id="ARBA00022837"/>
    </source>
</evidence>
<sequence>MNVVRSSAFVWFLGVFGGLAAMADKPNIVMIVADDLGFSDLGAYGGEIDTPNLDRLAAEGARFTQFYNNAVCVVTRASLYTGRYPRQGQGPLLDEESITLAEALQEAGYATSLIGKWHLGDAAPRRPIDRGFASTYGVLSGACNFFDPNEPDPEFYAGNPGHHRPFVRNGEPVTSFPPDYYTTDAFSTEAVDRIESAAAAGRPFFVNLCYTAPHFPLQAPADEIARQKGRYAEGYDVLRERRYARLLEIGIIDADTASLSPKDPSTSDFRYDYDVTPWEVLAPEARAWEERRMEIYAAMVVRMDRGIGEVMAALNATGQRENTIVMFFSDNGGCASMPEASRMDQYMAYNASASTLGAVDSYEFVGPGWGWAQNAPFRRHKVWNYEGGICTPMIVRWPGALAAGEIRREIGHVVDLMPTLLALAGAELREENEALSLEGRNLLPVWRGEQSDVRSEPLCWELFGNRAVRDGRWKLVWSVSAARWELYDLETDRSETRDLAASEPAQLQRLAAVWQAWAEQVDAPRP</sequence>
<dbReference type="InterPro" id="IPR000917">
    <property type="entry name" value="Sulfatase_N"/>
</dbReference>
<dbReference type="GO" id="GO:0046872">
    <property type="term" value="F:metal ion binding"/>
    <property type="evidence" value="ECO:0007669"/>
    <property type="project" value="UniProtKB-KW"/>
</dbReference>
<dbReference type="Pfam" id="PF00884">
    <property type="entry name" value="Sulfatase"/>
    <property type="match status" value="1"/>
</dbReference>
<evidence type="ECO:0000259" key="5">
    <source>
        <dbReference type="Pfam" id="PF00884"/>
    </source>
</evidence>
<dbReference type="Gene3D" id="3.40.720.10">
    <property type="entry name" value="Alkaline Phosphatase, subunit A"/>
    <property type="match status" value="1"/>
</dbReference>
<evidence type="ECO:0000256" key="2">
    <source>
        <dbReference type="ARBA" id="ARBA00022723"/>
    </source>
</evidence>
<accession>A0AAF0CM65</accession>
<evidence type="ECO:0000256" key="3">
    <source>
        <dbReference type="ARBA" id="ARBA00022801"/>
    </source>
</evidence>
<evidence type="ECO:0000313" key="7">
    <source>
        <dbReference type="Proteomes" id="UP001218638"/>
    </source>
</evidence>
<organism evidence="6 7">
    <name type="scientific">Synoicihabitans lomoniglobus</name>
    <dbReference type="NCBI Taxonomy" id="2909285"/>
    <lineage>
        <taxon>Bacteria</taxon>
        <taxon>Pseudomonadati</taxon>
        <taxon>Verrucomicrobiota</taxon>
        <taxon>Opitutia</taxon>
        <taxon>Opitutales</taxon>
        <taxon>Opitutaceae</taxon>
        <taxon>Synoicihabitans</taxon>
    </lineage>
</organism>
<name>A0AAF0CM65_9BACT</name>
<dbReference type="RefSeq" id="WP_330929885.1">
    <property type="nucleotide sequence ID" value="NZ_CP119075.1"/>
</dbReference>
<comment type="similarity">
    <text evidence="1">Belongs to the sulfatase family.</text>
</comment>
<dbReference type="SUPFAM" id="SSF53649">
    <property type="entry name" value="Alkaline phosphatase-like"/>
    <property type="match status" value="1"/>
</dbReference>
<dbReference type="PROSITE" id="PS00149">
    <property type="entry name" value="SULFATASE_2"/>
    <property type="match status" value="1"/>
</dbReference>
<dbReference type="KEGG" id="slom:PXH66_15185"/>
<dbReference type="InterPro" id="IPR050738">
    <property type="entry name" value="Sulfatase"/>
</dbReference>
<keyword evidence="4" id="KW-0106">Calcium</keyword>
<keyword evidence="7" id="KW-1185">Reference proteome</keyword>
<evidence type="ECO:0000256" key="1">
    <source>
        <dbReference type="ARBA" id="ARBA00008779"/>
    </source>
</evidence>
<dbReference type="Gene3D" id="3.30.1120.10">
    <property type="match status" value="1"/>
</dbReference>
<dbReference type="GO" id="GO:0004065">
    <property type="term" value="F:arylsulfatase activity"/>
    <property type="evidence" value="ECO:0007669"/>
    <property type="project" value="TreeGrafter"/>
</dbReference>
<dbReference type="InterPro" id="IPR017850">
    <property type="entry name" value="Alkaline_phosphatase_core_sf"/>
</dbReference>
<dbReference type="CDD" id="cd16025">
    <property type="entry name" value="PAS_like"/>
    <property type="match status" value="1"/>
</dbReference>
<dbReference type="PANTHER" id="PTHR42693:SF53">
    <property type="entry name" value="ENDO-4-O-SULFATASE"/>
    <property type="match status" value="1"/>
</dbReference>
<evidence type="ECO:0000313" key="6">
    <source>
        <dbReference type="EMBL" id="WED63678.1"/>
    </source>
</evidence>
<keyword evidence="3" id="KW-0378">Hydrolase</keyword>
<dbReference type="InterPro" id="IPR024607">
    <property type="entry name" value="Sulfatase_CS"/>
</dbReference>
<reference evidence="6" key="1">
    <citation type="submission" date="2023-03" db="EMBL/GenBank/DDBJ databases">
        <title>Lomoglobus Profundus gen. nov., sp. nov., a novel member of the phylum Verrucomicrobia, isolated from deep-marine sediment of South China Sea.</title>
        <authorList>
            <person name="Ahmad T."/>
            <person name="Ishaq S.E."/>
            <person name="Wang F."/>
        </authorList>
    </citation>
    <scope>NUCLEOTIDE SEQUENCE</scope>
    <source>
        <strain evidence="6">LMO-M01</strain>
    </source>
</reference>
<feature type="domain" description="Sulfatase N-terminal" evidence="5">
    <location>
        <begin position="26"/>
        <end position="426"/>
    </location>
</feature>